<comment type="caution">
    <text evidence="1">The sequence shown here is derived from an EMBL/GenBank/DDBJ whole genome shotgun (WGS) entry which is preliminary data.</text>
</comment>
<dbReference type="Proteomes" id="UP000076858">
    <property type="component" value="Unassembled WGS sequence"/>
</dbReference>
<sequence length="45" mass="5299">MDSISDSARLDKLFRADTELTCCQWIDNGFKFRLSACCEKFYWLA</sequence>
<gene>
    <name evidence="1" type="ORF">APZ42_030231</name>
</gene>
<keyword evidence="2" id="KW-1185">Reference proteome</keyword>
<evidence type="ECO:0000313" key="1">
    <source>
        <dbReference type="EMBL" id="KZS06352.1"/>
    </source>
</evidence>
<proteinExistence type="predicted"/>
<name>A0A164NYH7_9CRUS</name>
<organism evidence="1 2">
    <name type="scientific">Daphnia magna</name>
    <dbReference type="NCBI Taxonomy" id="35525"/>
    <lineage>
        <taxon>Eukaryota</taxon>
        <taxon>Metazoa</taxon>
        <taxon>Ecdysozoa</taxon>
        <taxon>Arthropoda</taxon>
        <taxon>Crustacea</taxon>
        <taxon>Branchiopoda</taxon>
        <taxon>Diplostraca</taxon>
        <taxon>Cladocera</taxon>
        <taxon>Anomopoda</taxon>
        <taxon>Daphniidae</taxon>
        <taxon>Daphnia</taxon>
    </lineage>
</organism>
<dbReference type="AlphaFoldDB" id="A0A164NYH7"/>
<evidence type="ECO:0000313" key="2">
    <source>
        <dbReference type="Proteomes" id="UP000076858"/>
    </source>
</evidence>
<protein>
    <submittedName>
        <fullName evidence="1">Uncharacterized protein</fullName>
    </submittedName>
</protein>
<reference evidence="1 2" key="1">
    <citation type="submission" date="2016-03" db="EMBL/GenBank/DDBJ databases">
        <title>EvidentialGene: Evidence-directed Construction of Genes on Genomes.</title>
        <authorList>
            <person name="Gilbert D.G."/>
            <person name="Choi J.-H."/>
            <person name="Mockaitis K."/>
            <person name="Colbourne J."/>
            <person name="Pfrender M."/>
        </authorList>
    </citation>
    <scope>NUCLEOTIDE SEQUENCE [LARGE SCALE GENOMIC DNA]</scope>
    <source>
        <strain evidence="1 2">Xinb3</strain>
        <tissue evidence="1">Complete organism</tissue>
    </source>
</reference>
<dbReference type="EMBL" id="LRGB01002781">
    <property type="protein sequence ID" value="KZS06352.1"/>
    <property type="molecule type" value="Genomic_DNA"/>
</dbReference>
<accession>A0A164NYH7</accession>